<protein>
    <submittedName>
        <fullName evidence="1">Uncharacterized protein</fullName>
    </submittedName>
</protein>
<dbReference type="Proteomes" id="UP000828941">
    <property type="component" value="Chromosome 4"/>
</dbReference>
<gene>
    <name evidence="1" type="ORF">L6164_010137</name>
</gene>
<keyword evidence="2" id="KW-1185">Reference proteome</keyword>
<organism evidence="1 2">
    <name type="scientific">Bauhinia variegata</name>
    <name type="common">Purple orchid tree</name>
    <name type="synonym">Phanera variegata</name>
    <dbReference type="NCBI Taxonomy" id="167791"/>
    <lineage>
        <taxon>Eukaryota</taxon>
        <taxon>Viridiplantae</taxon>
        <taxon>Streptophyta</taxon>
        <taxon>Embryophyta</taxon>
        <taxon>Tracheophyta</taxon>
        <taxon>Spermatophyta</taxon>
        <taxon>Magnoliopsida</taxon>
        <taxon>eudicotyledons</taxon>
        <taxon>Gunneridae</taxon>
        <taxon>Pentapetalae</taxon>
        <taxon>rosids</taxon>
        <taxon>fabids</taxon>
        <taxon>Fabales</taxon>
        <taxon>Fabaceae</taxon>
        <taxon>Cercidoideae</taxon>
        <taxon>Cercideae</taxon>
        <taxon>Bauhiniinae</taxon>
        <taxon>Bauhinia</taxon>
    </lineage>
</organism>
<name>A0ACB9PPR7_BAUVA</name>
<dbReference type="EMBL" id="CM039429">
    <property type="protein sequence ID" value="KAI4349561.1"/>
    <property type="molecule type" value="Genomic_DNA"/>
</dbReference>
<evidence type="ECO:0000313" key="2">
    <source>
        <dbReference type="Proteomes" id="UP000828941"/>
    </source>
</evidence>
<proteinExistence type="predicted"/>
<sequence>MNFFKSVFSDDPHPSQSESESLGNEPKNEDRNDPDRDSSPVDRRSNVSPGSGYSGSAGGRWDFGGLIKTLSSKSESIIETYRRDLQEFGTGLKTEIEIAQGSFQTVGHAFDEFGNTVVKGTAQIISQGKDAILGANLESDSDSSNKSHNYSTPKSLNSKRYSRFDAQVSNIQNDASTYCEEPEDLDDYNKWKSEFPLAGKSDEIESFLREYEAIESIYKRVVPNNVDNETFWYRYYYKVYKLKKAEDVRAKIVKRISREEEEQLTWDFEDDDSDDDDKEEDDGKVKADLVTNKEVASEYLGKRADAETQNGSSATSIEVGSKRSNVENASNLGQETKVESKDNVLQSKELGNKNGTSEVESQVESSQPVNERGQKSDDVNSGSKETVKEASDKALNREGDNTVEKNDSVAESNEKVIMDKKADDVKSSNRDNAASHHSSPGEEDLGWDEIEDLSSIEEKKPTQCGSPNKIDLRKRLSAAEEEEDLSWDNEDDDEPVKA</sequence>
<reference evidence="1 2" key="1">
    <citation type="journal article" date="2022" name="DNA Res.">
        <title>Chromosomal-level genome assembly of the orchid tree Bauhinia variegata (Leguminosae; Cercidoideae) supports the allotetraploid origin hypothesis of Bauhinia.</title>
        <authorList>
            <person name="Zhong Y."/>
            <person name="Chen Y."/>
            <person name="Zheng D."/>
            <person name="Pang J."/>
            <person name="Liu Y."/>
            <person name="Luo S."/>
            <person name="Meng S."/>
            <person name="Qian L."/>
            <person name="Wei D."/>
            <person name="Dai S."/>
            <person name="Zhou R."/>
        </authorList>
    </citation>
    <scope>NUCLEOTIDE SEQUENCE [LARGE SCALE GENOMIC DNA]</scope>
    <source>
        <strain evidence="1">BV-YZ2020</strain>
    </source>
</reference>
<comment type="caution">
    <text evidence="1">The sequence shown here is derived from an EMBL/GenBank/DDBJ whole genome shotgun (WGS) entry which is preliminary data.</text>
</comment>
<accession>A0ACB9PPR7</accession>
<evidence type="ECO:0000313" key="1">
    <source>
        <dbReference type="EMBL" id="KAI4349561.1"/>
    </source>
</evidence>